<dbReference type="OrthoDB" id="2366279at2"/>
<dbReference type="InterPro" id="IPR009881">
    <property type="entry name" value="DUF1433"/>
</dbReference>
<dbReference type="Gene3D" id="3.10.450.130">
    <property type="entry name" value="folded 79 residue fragment of lin0334 like domains"/>
    <property type="match status" value="1"/>
</dbReference>
<protein>
    <submittedName>
        <fullName evidence="1">Uncharacterized protein</fullName>
    </submittedName>
</protein>
<sequence>MLKKVQENVRKSDTYARPKKQNIELYLKYNYRDIENVKLTDVEETPMGKLINGYVNDNTKLFFTATISGDTFDNGIGLSGELGDLAKYDKDKSVTEIKDEQNTK</sequence>
<name>W7BLW3_9LIST</name>
<dbReference type="Pfam" id="PF07252">
    <property type="entry name" value="DUF1433"/>
    <property type="match status" value="1"/>
</dbReference>
<evidence type="ECO:0000313" key="2">
    <source>
        <dbReference type="Proteomes" id="UP000019254"/>
    </source>
</evidence>
<keyword evidence="2" id="KW-1185">Reference proteome</keyword>
<organism evidence="1 2">
    <name type="scientific">Listeria cornellensis FSL F6-0969</name>
    <dbReference type="NCBI Taxonomy" id="1265820"/>
    <lineage>
        <taxon>Bacteria</taxon>
        <taxon>Bacillati</taxon>
        <taxon>Bacillota</taxon>
        <taxon>Bacilli</taxon>
        <taxon>Bacillales</taxon>
        <taxon>Listeriaceae</taxon>
        <taxon>Listeria</taxon>
    </lineage>
</organism>
<gene>
    <name evidence="1" type="ORF">PCORN_13960</name>
</gene>
<evidence type="ECO:0000313" key="1">
    <source>
        <dbReference type="EMBL" id="EUJ26902.1"/>
    </source>
</evidence>
<dbReference type="AlphaFoldDB" id="W7BLW3"/>
<reference evidence="1 2" key="1">
    <citation type="journal article" date="2014" name="Int. J. Syst. Evol. Microbiol.">
        <title>Listeria floridensis sp. nov., Listeria aquatica sp. nov., Listeria cornellensis sp. nov., Listeria riparia sp. nov. and Listeria grandensis sp. nov., from agricultural and natural environments.</title>
        <authorList>
            <person name="den Bakker H.C."/>
            <person name="Warchocki S."/>
            <person name="Wright E.M."/>
            <person name="Allred A.F."/>
            <person name="Ahlstrom C."/>
            <person name="Manuel C.S."/>
            <person name="Stasiewicz M.J."/>
            <person name="Burrell A."/>
            <person name="Roof S."/>
            <person name="Strawn L."/>
            <person name="Fortes E.D."/>
            <person name="Nightingale K.K."/>
            <person name="Kephart D."/>
            <person name="Wiedmann M."/>
        </authorList>
    </citation>
    <scope>NUCLEOTIDE SEQUENCE [LARGE SCALE GENOMIC DNA]</scope>
    <source>
        <strain evidence="2">FSL F6-969</strain>
    </source>
</reference>
<accession>W7BLW3</accession>
<proteinExistence type="predicted"/>
<dbReference type="EMBL" id="AODE01000028">
    <property type="protein sequence ID" value="EUJ26902.1"/>
    <property type="molecule type" value="Genomic_DNA"/>
</dbReference>
<comment type="caution">
    <text evidence="1">The sequence shown here is derived from an EMBL/GenBank/DDBJ whole genome shotgun (WGS) entry which is preliminary data.</text>
</comment>
<dbReference type="PATRIC" id="fig|1265820.5.peg.2751"/>
<dbReference type="RefSeq" id="WP_051999433.1">
    <property type="nucleotide sequence ID" value="NZ_AODE01000028.1"/>
</dbReference>
<dbReference type="Proteomes" id="UP000019254">
    <property type="component" value="Unassembled WGS sequence"/>
</dbReference>